<evidence type="ECO:0000256" key="1">
    <source>
        <dbReference type="SAM" id="MobiDB-lite"/>
    </source>
</evidence>
<keyword evidence="3" id="KW-1185">Reference proteome</keyword>
<dbReference type="RefSeq" id="WP_157389020.1">
    <property type="nucleotide sequence ID" value="NZ_WRPP01000003.1"/>
</dbReference>
<evidence type="ECO:0000313" key="2">
    <source>
        <dbReference type="EMBL" id="MVU79489.1"/>
    </source>
</evidence>
<comment type="caution">
    <text evidence="2">The sequence shown here is derived from an EMBL/GenBank/DDBJ whole genome shotgun (WGS) entry which is preliminary data.</text>
</comment>
<reference evidence="2 3" key="1">
    <citation type="submission" date="2019-12" db="EMBL/GenBank/DDBJ databases">
        <title>Nocardia sp. nov. ET3-3 isolated from soil.</title>
        <authorList>
            <person name="Kanchanasin P."/>
            <person name="Tanasupawat S."/>
            <person name="Yuki M."/>
            <person name="Kudo T."/>
        </authorList>
    </citation>
    <scope>NUCLEOTIDE SEQUENCE [LARGE SCALE GENOMIC DNA]</scope>
    <source>
        <strain evidence="2 3">ET3-3</strain>
    </source>
</reference>
<gene>
    <name evidence="2" type="ORF">GPX89_19850</name>
</gene>
<sequence>MTVWLPLISSLVVATVTLIGIRINNRTNRAAIAAADEREYRKWQREMILRQCSEVIETATAAHDMYWRAFDDPLITAAQLKSMTDEYMNKISTNVAVLKMLNAPTISASCSTVIDVLAELWESTEDDDWNSGLTHTIDRLKASYGEVAQVASVEIHQLSLSIKADLTRPIRQRLGRFHRSKGNPTSRRLGRLIGGSAAGPPHEV</sequence>
<dbReference type="AlphaFoldDB" id="A0A7K1UZ94"/>
<proteinExistence type="predicted"/>
<name>A0A7K1UZ94_9NOCA</name>
<protein>
    <recommendedName>
        <fullName evidence="4">DUF4760 domain-containing protein</fullName>
    </recommendedName>
</protein>
<evidence type="ECO:0000313" key="3">
    <source>
        <dbReference type="Proteomes" id="UP000466794"/>
    </source>
</evidence>
<accession>A0A7K1UZ94</accession>
<evidence type="ECO:0008006" key="4">
    <source>
        <dbReference type="Google" id="ProtNLM"/>
    </source>
</evidence>
<feature type="region of interest" description="Disordered" evidence="1">
    <location>
        <begin position="177"/>
        <end position="204"/>
    </location>
</feature>
<dbReference type="EMBL" id="WRPP01000003">
    <property type="protein sequence ID" value="MVU79489.1"/>
    <property type="molecule type" value="Genomic_DNA"/>
</dbReference>
<dbReference type="Proteomes" id="UP000466794">
    <property type="component" value="Unassembled WGS sequence"/>
</dbReference>
<organism evidence="2 3">
    <name type="scientific">Nocardia terrae</name>
    <dbReference type="NCBI Taxonomy" id="2675851"/>
    <lineage>
        <taxon>Bacteria</taxon>
        <taxon>Bacillati</taxon>
        <taxon>Actinomycetota</taxon>
        <taxon>Actinomycetes</taxon>
        <taxon>Mycobacteriales</taxon>
        <taxon>Nocardiaceae</taxon>
        <taxon>Nocardia</taxon>
    </lineage>
</organism>